<dbReference type="RefSeq" id="WP_047814032.1">
    <property type="nucleotide sequence ID" value="NZ_LECT01000017.1"/>
</dbReference>
<comment type="caution">
    <text evidence="2">The sequence shown here is derived from an EMBL/GenBank/DDBJ whole genome shotgun (WGS) entry which is preliminary data.</text>
</comment>
<feature type="compositionally biased region" description="Polar residues" evidence="1">
    <location>
        <begin position="166"/>
        <end position="179"/>
    </location>
</feature>
<proteinExistence type="predicted"/>
<dbReference type="EMBL" id="LECT01000017">
    <property type="protein sequence ID" value="KLU05740.1"/>
    <property type="molecule type" value="Genomic_DNA"/>
</dbReference>
<evidence type="ECO:0000256" key="1">
    <source>
        <dbReference type="SAM" id="MobiDB-lite"/>
    </source>
</evidence>
<feature type="compositionally biased region" description="Polar residues" evidence="1">
    <location>
        <begin position="143"/>
        <end position="152"/>
    </location>
</feature>
<protein>
    <submittedName>
        <fullName evidence="2">Uncharacterized protein</fullName>
    </submittedName>
</protein>
<reference evidence="2" key="1">
    <citation type="submission" date="2015-05" db="EMBL/GenBank/DDBJ databases">
        <title>Permanent draft genome of Rhodopirellula islandicus K833.</title>
        <authorList>
            <person name="Kizina J."/>
            <person name="Richter M."/>
            <person name="Glockner F.O."/>
            <person name="Harder J."/>
        </authorList>
    </citation>
    <scope>NUCLEOTIDE SEQUENCE [LARGE SCALE GENOMIC DNA]</scope>
    <source>
        <strain evidence="2">K833</strain>
    </source>
</reference>
<dbReference type="AlphaFoldDB" id="A0A0J1BGS6"/>
<dbReference type="PATRIC" id="fig|595434.4.peg.2265"/>
<gene>
    <name evidence="2" type="ORF">RISK_002372</name>
</gene>
<accession>A0A0J1BGS6</accession>
<dbReference type="OrthoDB" id="281647at2"/>
<dbReference type="Proteomes" id="UP000036367">
    <property type="component" value="Unassembled WGS sequence"/>
</dbReference>
<name>A0A0J1BGS6_RHOIS</name>
<organism evidence="2 3">
    <name type="scientific">Rhodopirellula islandica</name>
    <dbReference type="NCBI Taxonomy" id="595434"/>
    <lineage>
        <taxon>Bacteria</taxon>
        <taxon>Pseudomonadati</taxon>
        <taxon>Planctomycetota</taxon>
        <taxon>Planctomycetia</taxon>
        <taxon>Pirellulales</taxon>
        <taxon>Pirellulaceae</taxon>
        <taxon>Rhodopirellula</taxon>
    </lineage>
</organism>
<keyword evidence="3" id="KW-1185">Reference proteome</keyword>
<sequence>MNPRLNLRRKPHSGLSLMEMVLATALLASSGVALFTLVGQATQLARRAEERTVALQMAQSTMDEFLATGSNSELEMEGSFPSDPRWRYRIELSDVEATDQSESKLKRIVVSIDRTNERGGTASDTAVVSLVRWTSATKPPRQSPNDSVSPESSDGLPPDAFLPDTLSPTSLMQADSITP</sequence>
<evidence type="ECO:0000313" key="3">
    <source>
        <dbReference type="Proteomes" id="UP000036367"/>
    </source>
</evidence>
<evidence type="ECO:0000313" key="2">
    <source>
        <dbReference type="EMBL" id="KLU05740.1"/>
    </source>
</evidence>
<dbReference type="STRING" id="595434.RISK_002372"/>
<feature type="region of interest" description="Disordered" evidence="1">
    <location>
        <begin position="134"/>
        <end position="179"/>
    </location>
</feature>